<proteinExistence type="predicted"/>
<evidence type="ECO:0000313" key="1">
    <source>
        <dbReference type="EMBL" id="QUC08706.1"/>
    </source>
</evidence>
<dbReference type="EMBL" id="CP072384">
    <property type="protein sequence ID" value="QUC08706.1"/>
    <property type="molecule type" value="Genomic_DNA"/>
</dbReference>
<reference evidence="1 2" key="1">
    <citation type="submission" date="2021-03" db="EMBL/GenBank/DDBJ databases">
        <title>Human Oral Microbial Genomes.</title>
        <authorList>
            <person name="Johnston C.D."/>
            <person name="Chen T."/>
            <person name="Dewhirst F.E."/>
        </authorList>
    </citation>
    <scope>NUCLEOTIDE SEQUENCE [LARGE SCALE GENOMIC DNA]</scope>
    <source>
        <strain evidence="1 2">DSMZ 100122</strain>
    </source>
</reference>
<dbReference type="RefSeq" id="WP_212325101.1">
    <property type="nucleotide sequence ID" value="NZ_AP024463.1"/>
</dbReference>
<keyword evidence="2" id="KW-1185">Reference proteome</keyword>
<dbReference type="Proteomes" id="UP000678513">
    <property type="component" value="Chromosome"/>
</dbReference>
<organism evidence="1 2">
    <name type="scientific">Arachnia rubra</name>
    <dbReference type="NCBI Taxonomy" id="1547448"/>
    <lineage>
        <taxon>Bacteria</taxon>
        <taxon>Bacillati</taxon>
        <taxon>Actinomycetota</taxon>
        <taxon>Actinomycetes</taxon>
        <taxon>Propionibacteriales</taxon>
        <taxon>Propionibacteriaceae</taxon>
        <taxon>Arachnia</taxon>
    </lineage>
</organism>
<gene>
    <name evidence="1" type="ORF">J5A65_02885</name>
</gene>
<sequence length="275" mass="30928">MAERISPEGMRAPRPTIRVLRMLPRESFPDGYGVAAIRSKQWDQVNISKIVHPLIQDAQRRFSEGSPDLHRAATQAAGRPVWEVRSRVGAAWRGAVLLDEYGDPWLVWAAEHDIFHAKVAQVMRDPSAWLPILAEYRLRERDEAEEKLLGWRRTAVRLFLLAVGEAIRSARICPISIPRLLGANGDITGTVELIPDPPAEPLEDGSVLAVVVVDISKDSDELLRLVLPVLQPDVARIDATYTREGSLEQWITITQAKLGGLVRMCFCRIRVRLLW</sequence>
<name>A0ABX7Y6T2_9ACTN</name>
<accession>A0ABX7Y6T2</accession>
<evidence type="ECO:0000313" key="2">
    <source>
        <dbReference type="Proteomes" id="UP000678513"/>
    </source>
</evidence>
<protein>
    <submittedName>
        <fullName evidence="1">Uncharacterized protein</fullName>
    </submittedName>
</protein>